<evidence type="ECO:0000313" key="3">
    <source>
        <dbReference type="Proteomes" id="UP000003107"/>
    </source>
</evidence>
<feature type="transmembrane region" description="Helical" evidence="1">
    <location>
        <begin position="60"/>
        <end position="78"/>
    </location>
</feature>
<dbReference type="Proteomes" id="UP000003107">
    <property type="component" value="Unassembled WGS sequence"/>
</dbReference>
<dbReference type="RefSeq" id="WP_002947405.1">
    <property type="nucleotide sequence ID" value="NZ_ACVQ01000013.1"/>
</dbReference>
<reference evidence="2 3" key="1">
    <citation type="submission" date="2009-07" db="EMBL/GenBank/DDBJ databases">
        <authorList>
            <person name="Madupu R."/>
            <person name="Sebastian Y."/>
            <person name="Durkin A.S."/>
            <person name="Torralba M."/>
            <person name="Methe B."/>
            <person name="Sutton G.G."/>
            <person name="Strausberg R.L."/>
            <person name="Nelson K.E."/>
        </authorList>
    </citation>
    <scope>NUCLEOTIDE SEQUENCE [LARGE SCALE GENOMIC DNA]</scope>
    <source>
        <strain evidence="2 3">RM3277</strain>
    </source>
</reference>
<dbReference type="OrthoDB" id="5355887at2"/>
<evidence type="ECO:0000313" key="2">
    <source>
        <dbReference type="EMBL" id="EET80307.1"/>
    </source>
</evidence>
<proteinExistence type="predicted"/>
<accession>C6RED1</accession>
<evidence type="ECO:0000256" key="1">
    <source>
        <dbReference type="SAM" id="Phobius"/>
    </source>
</evidence>
<dbReference type="EMBL" id="ACVQ01000013">
    <property type="protein sequence ID" value="EET80307.1"/>
    <property type="molecule type" value="Genomic_DNA"/>
</dbReference>
<keyword evidence="1" id="KW-1133">Transmembrane helix</keyword>
<sequence>MNNDHVTKTEPKRPLSKLVRACDAVATVLYVIIVGGFYLYIGRNVGVQYDYYEKPFVFCLPYVIWFATTLAMIYVALVREKLKTL</sequence>
<keyword evidence="3" id="KW-1185">Reference proteome</keyword>
<feature type="transmembrane region" description="Helical" evidence="1">
    <location>
        <begin position="21"/>
        <end position="40"/>
    </location>
</feature>
<comment type="caution">
    <text evidence="2">The sequence shown here is derived from an EMBL/GenBank/DDBJ whole genome shotgun (WGS) entry which is preliminary data.</text>
</comment>
<keyword evidence="1" id="KW-0812">Transmembrane</keyword>
<dbReference type="AlphaFoldDB" id="C6RED1"/>
<dbReference type="GeneID" id="60989729"/>
<keyword evidence="1" id="KW-0472">Membrane</keyword>
<protein>
    <submittedName>
        <fullName evidence="2">Uncharacterized protein</fullName>
    </submittedName>
</protein>
<dbReference type="STRING" id="553219.CAMSH0001_2023"/>
<name>C6RED1_9BACT</name>
<organism evidence="2 3">
    <name type="scientific">Campylobacter showae RM3277</name>
    <dbReference type="NCBI Taxonomy" id="553219"/>
    <lineage>
        <taxon>Bacteria</taxon>
        <taxon>Pseudomonadati</taxon>
        <taxon>Campylobacterota</taxon>
        <taxon>Epsilonproteobacteria</taxon>
        <taxon>Campylobacterales</taxon>
        <taxon>Campylobacteraceae</taxon>
        <taxon>Campylobacter</taxon>
    </lineage>
</organism>
<gene>
    <name evidence="2" type="ORF">CAMSH0001_2023</name>
</gene>